<sequence length="160" mass="17991">MIRKYTTTDRLALCEFFSALIEAHKAYISHGELQMGIATDRGQLAQDYKTKWLQYLDRQSGNPENTILLYEEKGEIVGFTLFGISNDGAEPYGVVFDLGVAPAHRGKHIGQQLLTQALDSLKAQGIQNCYLESGIDNHSAHDFFRKNGFTAVSEIFRLKF</sequence>
<protein>
    <recommendedName>
        <fullName evidence="3">N-acetyltransferase domain-containing protein</fullName>
    </recommendedName>
</protein>
<keyword evidence="5" id="KW-1185">Reference proteome</keyword>
<keyword evidence="2" id="KW-0012">Acyltransferase</keyword>
<dbReference type="AlphaFoldDB" id="H1DKY2"/>
<dbReference type="PANTHER" id="PTHR43877">
    <property type="entry name" value="AMINOALKYLPHOSPHONATE N-ACETYLTRANSFERASE-RELATED-RELATED"/>
    <property type="match status" value="1"/>
</dbReference>
<dbReference type="RefSeq" id="WP_009138061.1">
    <property type="nucleotide sequence ID" value="NZ_JH594598.1"/>
</dbReference>
<dbReference type="STRING" id="742817.HMPREF9449_02918"/>
<gene>
    <name evidence="4" type="ORF">HMPREF9449_02918</name>
</gene>
<dbReference type="EMBL" id="ADMC01000033">
    <property type="protein sequence ID" value="EHP45277.1"/>
    <property type="molecule type" value="Genomic_DNA"/>
</dbReference>
<dbReference type="PATRIC" id="fig|742817.3.peg.3121"/>
<dbReference type="CDD" id="cd04301">
    <property type="entry name" value="NAT_SF"/>
    <property type="match status" value="1"/>
</dbReference>
<evidence type="ECO:0000256" key="2">
    <source>
        <dbReference type="ARBA" id="ARBA00023315"/>
    </source>
</evidence>
<reference evidence="4 5" key="1">
    <citation type="submission" date="2012-01" db="EMBL/GenBank/DDBJ databases">
        <title>The Genome Sequence of Odoribacter laneus YIT 12061.</title>
        <authorList>
            <consortium name="The Broad Institute Genome Sequencing Platform"/>
            <person name="Earl A."/>
            <person name="Ward D."/>
            <person name="Feldgarden M."/>
            <person name="Gevers D."/>
            <person name="Morotomi M."/>
            <person name="Young S.K."/>
            <person name="Zeng Q."/>
            <person name="Gargeya S."/>
            <person name="Fitzgerald M."/>
            <person name="Haas B."/>
            <person name="Abouelleil A."/>
            <person name="Alvarado L."/>
            <person name="Arachchi H.M."/>
            <person name="Berlin A."/>
            <person name="Chapman S.B."/>
            <person name="Gearin G."/>
            <person name="Goldberg J."/>
            <person name="Griggs A."/>
            <person name="Gujja S."/>
            <person name="Hansen M."/>
            <person name="Heiman D."/>
            <person name="Howarth C."/>
            <person name="Larimer J."/>
            <person name="Lui A."/>
            <person name="MacDonald P.J.P."/>
            <person name="McCowen C."/>
            <person name="Montmayeur A."/>
            <person name="Murphy C."/>
            <person name="Neiman D."/>
            <person name="Pearson M."/>
            <person name="Priest M."/>
            <person name="Roberts A."/>
            <person name="Saif S."/>
            <person name="Shea T."/>
            <person name="Sisk P."/>
            <person name="Stolte C."/>
            <person name="Sykes S."/>
            <person name="Wortman J."/>
            <person name="Nusbaum C."/>
            <person name="Birren B."/>
        </authorList>
    </citation>
    <scope>NUCLEOTIDE SEQUENCE [LARGE SCALE GENOMIC DNA]</scope>
    <source>
        <strain evidence="4 5">YIT 12061</strain>
    </source>
</reference>
<dbReference type="Pfam" id="PF00583">
    <property type="entry name" value="Acetyltransf_1"/>
    <property type="match status" value="1"/>
</dbReference>
<proteinExistence type="predicted"/>
<comment type="caution">
    <text evidence="4">The sequence shown here is derived from an EMBL/GenBank/DDBJ whole genome shotgun (WGS) entry which is preliminary data.</text>
</comment>
<dbReference type="Gene3D" id="3.40.630.30">
    <property type="match status" value="1"/>
</dbReference>
<accession>H1DKY2</accession>
<dbReference type="SUPFAM" id="SSF55729">
    <property type="entry name" value="Acyl-CoA N-acyltransferases (Nat)"/>
    <property type="match status" value="1"/>
</dbReference>
<dbReference type="GeneID" id="98070442"/>
<dbReference type="InterPro" id="IPR000182">
    <property type="entry name" value="GNAT_dom"/>
</dbReference>
<evidence type="ECO:0000256" key="1">
    <source>
        <dbReference type="ARBA" id="ARBA00022679"/>
    </source>
</evidence>
<dbReference type="PROSITE" id="PS51186">
    <property type="entry name" value="GNAT"/>
    <property type="match status" value="1"/>
</dbReference>
<organism evidence="4 5">
    <name type="scientific">Odoribacter laneus YIT 12061</name>
    <dbReference type="NCBI Taxonomy" id="742817"/>
    <lineage>
        <taxon>Bacteria</taxon>
        <taxon>Pseudomonadati</taxon>
        <taxon>Bacteroidota</taxon>
        <taxon>Bacteroidia</taxon>
        <taxon>Bacteroidales</taxon>
        <taxon>Odoribacteraceae</taxon>
        <taxon>Odoribacter</taxon>
    </lineage>
</organism>
<dbReference type="GO" id="GO:0016747">
    <property type="term" value="F:acyltransferase activity, transferring groups other than amino-acyl groups"/>
    <property type="evidence" value="ECO:0007669"/>
    <property type="project" value="InterPro"/>
</dbReference>
<name>H1DKY2_9BACT</name>
<dbReference type="PANTHER" id="PTHR43877:SF2">
    <property type="entry name" value="AMINOALKYLPHOSPHONATE N-ACETYLTRANSFERASE-RELATED"/>
    <property type="match status" value="1"/>
</dbReference>
<evidence type="ECO:0000313" key="4">
    <source>
        <dbReference type="EMBL" id="EHP45277.1"/>
    </source>
</evidence>
<evidence type="ECO:0000313" key="5">
    <source>
        <dbReference type="Proteomes" id="UP000004892"/>
    </source>
</evidence>
<dbReference type="eggNOG" id="COG0456">
    <property type="taxonomic scope" value="Bacteria"/>
</dbReference>
<keyword evidence="1" id="KW-0808">Transferase</keyword>
<dbReference type="HOGENOM" id="CLU_119473_0_0_10"/>
<dbReference type="InterPro" id="IPR050832">
    <property type="entry name" value="Bact_Acetyltransf"/>
</dbReference>
<dbReference type="Proteomes" id="UP000004892">
    <property type="component" value="Unassembled WGS sequence"/>
</dbReference>
<feature type="domain" description="N-acetyltransferase" evidence="3">
    <location>
        <begin position="1"/>
        <end position="160"/>
    </location>
</feature>
<dbReference type="InterPro" id="IPR016181">
    <property type="entry name" value="Acyl_CoA_acyltransferase"/>
</dbReference>
<evidence type="ECO:0000259" key="3">
    <source>
        <dbReference type="PROSITE" id="PS51186"/>
    </source>
</evidence>